<feature type="binding site" evidence="10">
    <location>
        <begin position="163"/>
        <end position="166"/>
    </location>
    <ligand>
        <name>substrate</name>
    </ligand>
</feature>
<keyword evidence="6 10" id="KW-0460">Magnesium</keyword>
<dbReference type="GO" id="GO:0009117">
    <property type="term" value="P:nucleotide metabolic process"/>
    <property type="evidence" value="ECO:0007669"/>
    <property type="project" value="UniProtKB-KW"/>
</dbReference>
<dbReference type="GO" id="GO:0009146">
    <property type="term" value="P:purine nucleoside triphosphate catabolic process"/>
    <property type="evidence" value="ECO:0007669"/>
    <property type="project" value="UniProtKB-UniRule"/>
</dbReference>
<reference evidence="11" key="1">
    <citation type="submission" date="2020-09" db="EMBL/GenBank/DDBJ databases">
        <title>Hoyosella lacisalsi sp. nov., a halotolerant actinobacterium isolated from soil of Lake Gudzhirganskoe.</title>
        <authorList>
            <person name="Yang Q."/>
            <person name="Guo P.Y."/>
            <person name="Liu S.W."/>
            <person name="Li F.N."/>
            <person name="Sun C.H."/>
        </authorList>
    </citation>
    <scope>NUCLEOTIDE SEQUENCE</scope>
    <source>
        <strain evidence="11">G463</strain>
    </source>
</reference>
<comment type="similarity">
    <text evidence="1 10">Belongs to the HAM1 NTPase family.</text>
</comment>
<keyword evidence="3 10" id="KW-0479">Metal-binding</keyword>
<evidence type="ECO:0000256" key="7">
    <source>
        <dbReference type="ARBA" id="ARBA00023080"/>
    </source>
</evidence>
<evidence type="ECO:0000313" key="12">
    <source>
        <dbReference type="Proteomes" id="UP000642993"/>
    </source>
</evidence>
<dbReference type="InterPro" id="IPR002637">
    <property type="entry name" value="RdgB/HAM1"/>
</dbReference>
<comment type="catalytic activity">
    <reaction evidence="8 10">
        <text>dITP + H2O = dIMP + diphosphate + H(+)</text>
        <dbReference type="Rhea" id="RHEA:28342"/>
        <dbReference type="ChEBI" id="CHEBI:15377"/>
        <dbReference type="ChEBI" id="CHEBI:15378"/>
        <dbReference type="ChEBI" id="CHEBI:33019"/>
        <dbReference type="ChEBI" id="CHEBI:61194"/>
        <dbReference type="ChEBI" id="CHEBI:61382"/>
        <dbReference type="EC" id="3.6.1.66"/>
    </reaction>
</comment>
<dbReference type="HAMAP" id="MF_01405">
    <property type="entry name" value="Non_canon_purine_NTPase"/>
    <property type="match status" value="1"/>
</dbReference>
<dbReference type="GO" id="GO:0005829">
    <property type="term" value="C:cytosol"/>
    <property type="evidence" value="ECO:0007669"/>
    <property type="project" value="TreeGrafter"/>
</dbReference>
<dbReference type="GO" id="GO:0017111">
    <property type="term" value="F:ribonucleoside triphosphate phosphatase activity"/>
    <property type="evidence" value="ECO:0007669"/>
    <property type="project" value="InterPro"/>
</dbReference>
<comment type="caution">
    <text evidence="11">The sequence shown here is derived from an EMBL/GenBank/DDBJ whole genome shotgun (WGS) entry which is preliminary data.</text>
</comment>
<dbReference type="FunFam" id="3.90.950.10:FF:000001">
    <property type="entry name" value="dITP/XTP pyrophosphatase"/>
    <property type="match status" value="1"/>
</dbReference>
<keyword evidence="12" id="KW-1185">Reference proteome</keyword>
<dbReference type="RefSeq" id="WP_192038520.1">
    <property type="nucleotide sequence ID" value="NZ_JACYWE010000003.1"/>
</dbReference>
<dbReference type="GO" id="GO:0036222">
    <property type="term" value="F:XTP diphosphatase activity"/>
    <property type="evidence" value="ECO:0007669"/>
    <property type="project" value="UniProtKB-UniRule"/>
</dbReference>
<evidence type="ECO:0000256" key="9">
    <source>
        <dbReference type="ARBA" id="ARBA00052017"/>
    </source>
</evidence>
<feature type="binding site" evidence="10">
    <location>
        <begin position="200"/>
        <end position="201"/>
    </location>
    <ligand>
        <name>substrate</name>
    </ligand>
</feature>
<evidence type="ECO:0000256" key="1">
    <source>
        <dbReference type="ARBA" id="ARBA00008023"/>
    </source>
</evidence>
<feature type="binding site" evidence="10">
    <location>
        <position position="81"/>
    </location>
    <ligand>
        <name>substrate</name>
    </ligand>
</feature>
<comment type="catalytic activity">
    <reaction evidence="10">
        <text>ITP + H2O = IMP + diphosphate + H(+)</text>
        <dbReference type="Rhea" id="RHEA:29399"/>
        <dbReference type="ChEBI" id="CHEBI:15377"/>
        <dbReference type="ChEBI" id="CHEBI:15378"/>
        <dbReference type="ChEBI" id="CHEBI:33019"/>
        <dbReference type="ChEBI" id="CHEBI:58053"/>
        <dbReference type="ChEBI" id="CHEBI:61402"/>
        <dbReference type="EC" id="3.6.1.66"/>
    </reaction>
</comment>
<evidence type="ECO:0000256" key="5">
    <source>
        <dbReference type="ARBA" id="ARBA00022801"/>
    </source>
</evidence>
<dbReference type="EC" id="3.6.1.66" evidence="10"/>
<evidence type="ECO:0000256" key="4">
    <source>
        <dbReference type="ARBA" id="ARBA00022741"/>
    </source>
</evidence>
<comment type="cofactor">
    <cofactor evidence="10">
        <name>Mg(2+)</name>
        <dbReference type="ChEBI" id="CHEBI:18420"/>
    </cofactor>
    <text evidence="10">Binds 1 Mg(2+) ion per subunit.</text>
</comment>
<dbReference type="GO" id="GO:0036220">
    <property type="term" value="F:ITP diphosphatase activity"/>
    <property type="evidence" value="ECO:0007669"/>
    <property type="project" value="UniProtKB-UniRule"/>
</dbReference>
<comment type="subunit">
    <text evidence="2 10">Homodimer.</text>
</comment>
<dbReference type="GO" id="GO:0000166">
    <property type="term" value="F:nucleotide binding"/>
    <property type="evidence" value="ECO:0007669"/>
    <property type="project" value="UniProtKB-KW"/>
</dbReference>
<dbReference type="InterPro" id="IPR020922">
    <property type="entry name" value="dITP/XTP_pyrophosphatase"/>
</dbReference>
<gene>
    <name evidence="11" type="ORF">HT102_06020</name>
</gene>
<feature type="binding site" evidence="10">
    <location>
        <position position="195"/>
    </location>
    <ligand>
        <name>substrate</name>
    </ligand>
</feature>
<keyword evidence="4 10" id="KW-0547">Nucleotide-binding</keyword>
<evidence type="ECO:0000256" key="10">
    <source>
        <dbReference type="HAMAP-Rule" id="MF_01405"/>
    </source>
</evidence>
<dbReference type="PANTHER" id="PTHR11067">
    <property type="entry name" value="INOSINE TRIPHOSPHATE PYROPHOSPHATASE/HAM1 PROTEIN"/>
    <property type="match status" value="1"/>
</dbReference>
<evidence type="ECO:0000313" key="11">
    <source>
        <dbReference type="EMBL" id="MBD8506038.1"/>
    </source>
</evidence>
<feature type="binding site" evidence="10">
    <location>
        <begin position="15"/>
        <end position="20"/>
    </location>
    <ligand>
        <name>substrate</name>
    </ligand>
</feature>
<dbReference type="Proteomes" id="UP000642993">
    <property type="component" value="Unassembled WGS sequence"/>
</dbReference>
<name>A0A927JBH2_9ACTN</name>
<dbReference type="SUPFAM" id="SSF52972">
    <property type="entry name" value="ITPase-like"/>
    <property type="match status" value="1"/>
</dbReference>
<dbReference type="EMBL" id="JACYWE010000003">
    <property type="protein sequence ID" value="MBD8506038.1"/>
    <property type="molecule type" value="Genomic_DNA"/>
</dbReference>
<organism evidence="11 12">
    <name type="scientific">Lolliginicoccus lacisalsi</name>
    <dbReference type="NCBI Taxonomy" id="2742202"/>
    <lineage>
        <taxon>Bacteria</taxon>
        <taxon>Bacillati</taxon>
        <taxon>Actinomycetota</taxon>
        <taxon>Actinomycetes</taxon>
        <taxon>Mycobacteriales</taxon>
        <taxon>Hoyosellaceae</taxon>
        <taxon>Lolliginicoccus</taxon>
    </lineage>
</organism>
<dbReference type="Pfam" id="PF01725">
    <property type="entry name" value="Ham1p_like"/>
    <property type="match status" value="1"/>
</dbReference>
<dbReference type="GO" id="GO:0046872">
    <property type="term" value="F:metal ion binding"/>
    <property type="evidence" value="ECO:0007669"/>
    <property type="project" value="UniProtKB-KW"/>
</dbReference>
<accession>A0A927JBH2</accession>
<feature type="binding site" evidence="10">
    <location>
        <position position="80"/>
    </location>
    <ligand>
        <name>Mg(2+)</name>
        <dbReference type="ChEBI" id="CHEBI:18420"/>
    </ligand>
</feature>
<dbReference type="AlphaFoldDB" id="A0A927JBH2"/>
<evidence type="ECO:0000256" key="8">
    <source>
        <dbReference type="ARBA" id="ARBA00051875"/>
    </source>
</evidence>
<dbReference type="CDD" id="cd00515">
    <property type="entry name" value="HAM1"/>
    <property type="match status" value="1"/>
</dbReference>
<dbReference type="InterPro" id="IPR029001">
    <property type="entry name" value="ITPase-like_fam"/>
</dbReference>
<comment type="caution">
    <text evidence="10">Lacks conserved residue(s) required for the propagation of feature annotation.</text>
</comment>
<comment type="function">
    <text evidence="10">Pyrophosphatase that catalyzes the hydrolysis of nucleoside triphosphates to their monophosphate derivatives, with a high preference for the non-canonical purine nucleotides XTP (xanthosine triphosphate), dITP (deoxyinosine triphosphate) and ITP. Seems to function as a house-cleaning enzyme that removes non-canonical purine nucleotides from the nucleotide pool, thus preventing their incorporation into DNA/RNA and avoiding chromosomal lesions.</text>
</comment>
<evidence type="ECO:0000256" key="3">
    <source>
        <dbReference type="ARBA" id="ARBA00022723"/>
    </source>
</evidence>
<protein>
    <recommendedName>
        <fullName evidence="10">dITP/XTP pyrophosphatase</fullName>
        <ecNumber evidence="10">3.6.1.66</ecNumber>
    </recommendedName>
    <alternativeName>
        <fullName evidence="10">Non-canonical purine NTP pyrophosphatase</fullName>
    </alternativeName>
    <alternativeName>
        <fullName evidence="10">Non-standard purine NTP pyrophosphatase</fullName>
    </alternativeName>
    <alternativeName>
        <fullName evidence="10">Nucleoside-triphosphate diphosphatase</fullName>
    </alternativeName>
    <alternativeName>
        <fullName evidence="10">Nucleoside-triphosphate pyrophosphatase</fullName>
        <shortName evidence="10">NTPase</shortName>
    </alternativeName>
</protein>
<feature type="active site" description="Proton acceptor" evidence="10">
    <location>
        <position position="80"/>
    </location>
</feature>
<comment type="catalytic activity">
    <reaction evidence="9 10">
        <text>XTP + H2O = XMP + diphosphate + H(+)</text>
        <dbReference type="Rhea" id="RHEA:28610"/>
        <dbReference type="ChEBI" id="CHEBI:15377"/>
        <dbReference type="ChEBI" id="CHEBI:15378"/>
        <dbReference type="ChEBI" id="CHEBI:33019"/>
        <dbReference type="ChEBI" id="CHEBI:57464"/>
        <dbReference type="ChEBI" id="CHEBI:61314"/>
        <dbReference type="EC" id="3.6.1.66"/>
    </reaction>
</comment>
<dbReference type="PANTHER" id="PTHR11067:SF9">
    <property type="entry name" value="INOSINE TRIPHOSPHATE PYROPHOSPHATASE"/>
    <property type="match status" value="1"/>
</dbReference>
<sequence>MSTGPGTTKTLLVASRNAKKLGELRRMLDAAGITGIELVSRRDVPEFPEAPEPGETFEQNALAKTRDAVAATGLACVADDSGLEIDALHGMPGVLSARWSGDHGDDAANTALVLAQLRDVPDERRSAAFVSACALVLPDGTEAVERGTWRGAIAREARGEGGFGYDPVFIPLVGEDPVHPVLADHTAAELSPHEKDAVSHRGRALAQLLPSIAAWAAS</sequence>
<evidence type="ECO:0000256" key="2">
    <source>
        <dbReference type="ARBA" id="ARBA00011738"/>
    </source>
</evidence>
<dbReference type="GO" id="GO:0035870">
    <property type="term" value="F:dITP diphosphatase activity"/>
    <property type="evidence" value="ECO:0007669"/>
    <property type="project" value="UniProtKB-UniRule"/>
</dbReference>
<keyword evidence="5 10" id="KW-0378">Hydrolase</keyword>
<evidence type="ECO:0000256" key="6">
    <source>
        <dbReference type="ARBA" id="ARBA00022842"/>
    </source>
</evidence>
<keyword evidence="7 10" id="KW-0546">Nucleotide metabolism</keyword>
<dbReference type="Gene3D" id="3.90.950.10">
    <property type="match status" value="1"/>
</dbReference>
<proteinExistence type="inferred from homology"/>